<comment type="caution">
    <text evidence="1">The sequence shown here is derived from an EMBL/GenBank/DDBJ whole genome shotgun (WGS) entry which is preliminary data.</text>
</comment>
<organism evidence="1">
    <name type="scientific">marine sediment metagenome</name>
    <dbReference type="NCBI Taxonomy" id="412755"/>
    <lineage>
        <taxon>unclassified sequences</taxon>
        <taxon>metagenomes</taxon>
        <taxon>ecological metagenomes</taxon>
    </lineage>
</organism>
<dbReference type="EMBL" id="BARV01043808">
    <property type="protein sequence ID" value="GAI66380.1"/>
    <property type="molecule type" value="Genomic_DNA"/>
</dbReference>
<accession>X1RT57</accession>
<protein>
    <submittedName>
        <fullName evidence="1">Uncharacterized protein</fullName>
    </submittedName>
</protein>
<evidence type="ECO:0000313" key="1">
    <source>
        <dbReference type="EMBL" id="GAI66380.1"/>
    </source>
</evidence>
<sequence length="34" mass="3820">MVCQTFISLKNENSKMIEKCKKSPLGNIYSTLAV</sequence>
<dbReference type="AlphaFoldDB" id="X1RT57"/>
<gene>
    <name evidence="1" type="ORF">S06H3_65200</name>
</gene>
<name>X1RT57_9ZZZZ</name>
<reference evidence="1" key="1">
    <citation type="journal article" date="2014" name="Front. Microbiol.">
        <title>High frequency of phylogenetically diverse reductive dehalogenase-homologous genes in deep subseafloor sedimentary metagenomes.</title>
        <authorList>
            <person name="Kawai M."/>
            <person name="Futagami T."/>
            <person name="Toyoda A."/>
            <person name="Takaki Y."/>
            <person name="Nishi S."/>
            <person name="Hori S."/>
            <person name="Arai W."/>
            <person name="Tsubouchi T."/>
            <person name="Morono Y."/>
            <person name="Uchiyama I."/>
            <person name="Ito T."/>
            <person name="Fujiyama A."/>
            <person name="Inagaki F."/>
            <person name="Takami H."/>
        </authorList>
    </citation>
    <scope>NUCLEOTIDE SEQUENCE</scope>
    <source>
        <strain evidence="1">Expedition CK06-06</strain>
    </source>
</reference>
<proteinExistence type="predicted"/>
<feature type="non-terminal residue" evidence="1">
    <location>
        <position position="34"/>
    </location>
</feature>